<dbReference type="SMART" id="SM00367">
    <property type="entry name" value="LRR_CC"/>
    <property type="match status" value="5"/>
</dbReference>
<feature type="compositionally biased region" description="Basic and acidic residues" evidence="2">
    <location>
        <begin position="1"/>
        <end position="11"/>
    </location>
</feature>
<dbReference type="Gene3D" id="3.80.10.10">
    <property type="entry name" value="Ribonuclease Inhibitor"/>
    <property type="match status" value="1"/>
</dbReference>
<keyword evidence="1" id="KW-0833">Ubl conjugation pathway</keyword>
<feature type="compositionally biased region" description="Basic residues" evidence="2">
    <location>
        <begin position="17"/>
        <end position="26"/>
    </location>
</feature>
<dbReference type="PANTHER" id="PTHR13318">
    <property type="entry name" value="PARTNER OF PAIRED, ISOFORM B-RELATED"/>
    <property type="match status" value="1"/>
</dbReference>
<dbReference type="Proteomes" id="UP000271974">
    <property type="component" value="Unassembled WGS sequence"/>
</dbReference>
<sequence length="536" mass="60125">MAKEMDQEKDASTQAKSKSRARNKRLRRLRYKIENLGEASNCACATVTLGTVAGRCSSPGEGAPRLTRVPERVRTAVVLVRNVMLEDLSLEDQNNPPGNPSKRPCRDEDIPEVNDSEGPDEKTDLVTPASGSSQSPTVPAAPRILLVNQQANALAEGLNRLGPSAVFHHILRTPPSVKTSKVFLKRKSAEVYRGFDPFDRVSDEIILRVFHHLPRHTMCTCALVCRRWARIVCDLSLWRRMDFGGRPLKVGILKILLERGVEVLRLNRSEVMGDFTSTVHGAPDPRRSPLSEDRMYRLQMLDMSMCNVKTSMVESMLKFCPYLRKVSLENIPVTEQLLMNLGFTSPYLDTVNLAMCQGVTSKGLQCIIDHCPSLSHLNIAWTCMSGRDIRHVIKNLPEQLLSLDISGNRDKITDKDIEILCHQCPQLRDLEVSDSTEITNAAVDTISENLTRLRRISLSRCYSITPQALVNLTSIRNLTTINVFGMMRDSSLTALEGYLKRYRVNREPFSTVARPTPTNEKVVKIWNVIPKDGPVV</sequence>
<name>A0A3S1B9S2_ELYCH</name>
<feature type="region of interest" description="Disordered" evidence="2">
    <location>
        <begin position="89"/>
        <end position="138"/>
    </location>
</feature>
<evidence type="ECO:0000259" key="3">
    <source>
        <dbReference type="PROSITE" id="PS50181"/>
    </source>
</evidence>
<dbReference type="GO" id="GO:0031146">
    <property type="term" value="P:SCF-dependent proteasomal ubiquitin-dependent protein catabolic process"/>
    <property type="evidence" value="ECO:0007669"/>
    <property type="project" value="TreeGrafter"/>
</dbReference>
<evidence type="ECO:0000256" key="2">
    <source>
        <dbReference type="SAM" id="MobiDB-lite"/>
    </source>
</evidence>
<accession>A0A3S1B9S2</accession>
<feature type="region of interest" description="Disordered" evidence="2">
    <location>
        <begin position="1"/>
        <end position="26"/>
    </location>
</feature>
<dbReference type="GO" id="GO:0019005">
    <property type="term" value="C:SCF ubiquitin ligase complex"/>
    <property type="evidence" value="ECO:0007669"/>
    <property type="project" value="TreeGrafter"/>
</dbReference>
<protein>
    <recommendedName>
        <fullName evidence="3">F-box domain-containing protein</fullName>
    </recommendedName>
</protein>
<feature type="domain" description="F-box" evidence="3">
    <location>
        <begin position="195"/>
        <end position="241"/>
    </location>
</feature>
<evidence type="ECO:0000313" key="4">
    <source>
        <dbReference type="EMBL" id="RUS78505.1"/>
    </source>
</evidence>
<dbReference type="PROSITE" id="PS50181">
    <property type="entry name" value="FBOX"/>
    <property type="match status" value="1"/>
</dbReference>
<dbReference type="Pfam" id="PF12937">
    <property type="entry name" value="F-box-like"/>
    <property type="match status" value="1"/>
</dbReference>
<dbReference type="SUPFAM" id="SSF52047">
    <property type="entry name" value="RNI-like"/>
    <property type="match status" value="1"/>
</dbReference>
<comment type="caution">
    <text evidence="4">The sequence shown here is derived from an EMBL/GenBank/DDBJ whole genome shotgun (WGS) entry which is preliminary data.</text>
</comment>
<gene>
    <name evidence="4" type="ORF">EGW08_013752</name>
</gene>
<dbReference type="InterPro" id="IPR032675">
    <property type="entry name" value="LRR_dom_sf"/>
</dbReference>
<evidence type="ECO:0000256" key="1">
    <source>
        <dbReference type="ARBA" id="ARBA00022786"/>
    </source>
</evidence>
<dbReference type="InterPro" id="IPR036047">
    <property type="entry name" value="F-box-like_dom_sf"/>
</dbReference>
<dbReference type="InterPro" id="IPR001810">
    <property type="entry name" value="F-box_dom"/>
</dbReference>
<dbReference type="STRING" id="188477.A0A3S1B9S2"/>
<dbReference type="AlphaFoldDB" id="A0A3S1B9S2"/>
<dbReference type="SUPFAM" id="SSF81383">
    <property type="entry name" value="F-box domain"/>
    <property type="match status" value="1"/>
</dbReference>
<proteinExistence type="predicted"/>
<keyword evidence="5" id="KW-1185">Reference proteome</keyword>
<evidence type="ECO:0000313" key="5">
    <source>
        <dbReference type="Proteomes" id="UP000271974"/>
    </source>
</evidence>
<dbReference type="SMART" id="SM00256">
    <property type="entry name" value="FBOX"/>
    <property type="match status" value="1"/>
</dbReference>
<dbReference type="EMBL" id="RQTK01000506">
    <property type="protein sequence ID" value="RUS78505.1"/>
    <property type="molecule type" value="Genomic_DNA"/>
</dbReference>
<dbReference type="OrthoDB" id="2095648at2759"/>
<dbReference type="InterPro" id="IPR006553">
    <property type="entry name" value="Leu-rich_rpt_Cys-con_subtyp"/>
</dbReference>
<dbReference type="PANTHER" id="PTHR13318:SF190">
    <property type="entry name" value="PARTNER OF PAIRED, ISOFORM B"/>
    <property type="match status" value="1"/>
</dbReference>
<organism evidence="4 5">
    <name type="scientific">Elysia chlorotica</name>
    <name type="common">Eastern emerald elysia</name>
    <name type="synonym">Sea slug</name>
    <dbReference type="NCBI Taxonomy" id="188477"/>
    <lineage>
        <taxon>Eukaryota</taxon>
        <taxon>Metazoa</taxon>
        <taxon>Spiralia</taxon>
        <taxon>Lophotrochozoa</taxon>
        <taxon>Mollusca</taxon>
        <taxon>Gastropoda</taxon>
        <taxon>Heterobranchia</taxon>
        <taxon>Euthyneura</taxon>
        <taxon>Panpulmonata</taxon>
        <taxon>Sacoglossa</taxon>
        <taxon>Placobranchoidea</taxon>
        <taxon>Plakobranchidae</taxon>
        <taxon>Elysia</taxon>
    </lineage>
</organism>
<feature type="compositionally biased region" description="Acidic residues" evidence="2">
    <location>
        <begin position="109"/>
        <end position="118"/>
    </location>
</feature>
<reference evidence="4 5" key="1">
    <citation type="submission" date="2019-01" db="EMBL/GenBank/DDBJ databases">
        <title>A draft genome assembly of the solar-powered sea slug Elysia chlorotica.</title>
        <authorList>
            <person name="Cai H."/>
            <person name="Li Q."/>
            <person name="Fang X."/>
            <person name="Li J."/>
            <person name="Curtis N.E."/>
            <person name="Altenburger A."/>
            <person name="Shibata T."/>
            <person name="Feng M."/>
            <person name="Maeda T."/>
            <person name="Schwartz J.A."/>
            <person name="Shigenobu S."/>
            <person name="Lundholm N."/>
            <person name="Nishiyama T."/>
            <person name="Yang H."/>
            <person name="Hasebe M."/>
            <person name="Li S."/>
            <person name="Pierce S.K."/>
            <person name="Wang J."/>
        </authorList>
    </citation>
    <scope>NUCLEOTIDE SEQUENCE [LARGE SCALE GENOMIC DNA]</scope>
    <source>
        <strain evidence="4">EC2010</strain>
        <tissue evidence="4">Whole organism of an adult</tissue>
    </source>
</reference>